<keyword evidence="9" id="KW-1185">Reference proteome</keyword>
<dbReference type="PATRIC" id="fig|44252.3.peg.2619"/>
<evidence type="ECO:0000313" key="9">
    <source>
        <dbReference type="Proteomes" id="UP000029278"/>
    </source>
</evidence>
<evidence type="ECO:0000256" key="4">
    <source>
        <dbReference type="ARBA" id="ARBA00022989"/>
    </source>
</evidence>
<dbReference type="PANTHER" id="PTHR12677">
    <property type="entry name" value="GOLGI APPARATUS MEMBRANE PROTEIN TVP38-RELATED"/>
    <property type="match status" value="1"/>
</dbReference>
<feature type="transmembrane region" description="Helical" evidence="6">
    <location>
        <begin position="169"/>
        <end position="188"/>
    </location>
</feature>
<dbReference type="PANTHER" id="PTHR12677:SF59">
    <property type="entry name" value="GOLGI APPARATUS MEMBRANE PROTEIN TVP38-RELATED"/>
    <property type="match status" value="1"/>
</dbReference>
<dbReference type="RefSeq" id="WP_036628044.1">
    <property type="nucleotide sequence ID" value="NZ_JAKOBR010000091.1"/>
</dbReference>
<evidence type="ECO:0000256" key="3">
    <source>
        <dbReference type="ARBA" id="ARBA00022692"/>
    </source>
</evidence>
<dbReference type="InterPro" id="IPR032816">
    <property type="entry name" value="VTT_dom"/>
</dbReference>
<organism evidence="8 9">
    <name type="scientific">Paenibacillus macerans</name>
    <name type="common">Bacillus macerans</name>
    <dbReference type="NCBI Taxonomy" id="44252"/>
    <lineage>
        <taxon>Bacteria</taxon>
        <taxon>Bacillati</taxon>
        <taxon>Bacillota</taxon>
        <taxon>Bacilli</taxon>
        <taxon>Bacillales</taxon>
        <taxon>Paenibacillaceae</taxon>
        <taxon>Paenibacillus</taxon>
    </lineage>
</organism>
<dbReference type="OrthoDB" id="2381682at2"/>
<dbReference type="HOGENOM" id="CLU_1347827_0_0_9"/>
<feature type="domain" description="VTT" evidence="7">
    <location>
        <begin position="40"/>
        <end position="152"/>
    </location>
</feature>
<sequence length="202" mass="22932">MNEWIKQITDWFLQTTGLTGYSILLLTIPLAVVQGLFGFFPFATIVMLHISLLGIAGGLAASWIAGSAAGMIVYLLCRYLFTDWFNRKWMSRLRKYEKWQKGLDRYGVWAVIFLRTVPIMPNNLISFMAAISNLRLWSYTWSNVVGNLSSIWLFGILSAPLVFPGVDLRQLILLYAAFLLALGAAFYLRNRKMAGKDRGMMT</sequence>
<evidence type="ECO:0000259" key="7">
    <source>
        <dbReference type="Pfam" id="PF09335"/>
    </source>
</evidence>
<evidence type="ECO:0000313" key="8">
    <source>
        <dbReference type="EMBL" id="KFN09182.1"/>
    </source>
</evidence>
<dbReference type="STRING" id="44252.DJ90_2693"/>
<dbReference type="GO" id="GO:0005886">
    <property type="term" value="C:plasma membrane"/>
    <property type="evidence" value="ECO:0007669"/>
    <property type="project" value="UniProtKB-SubCell"/>
</dbReference>
<feature type="transmembrane region" description="Helical" evidence="6">
    <location>
        <begin position="144"/>
        <end position="163"/>
    </location>
</feature>
<dbReference type="InterPro" id="IPR015414">
    <property type="entry name" value="TMEM64"/>
</dbReference>
<dbReference type="Pfam" id="PF09335">
    <property type="entry name" value="VTT_dom"/>
    <property type="match status" value="1"/>
</dbReference>
<comment type="subcellular location">
    <subcellularLocation>
        <location evidence="1 6">Cell membrane</location>
        <topology evidence="1 6">Multi-pass membrane protein</topology>
    </subcellularLocation>
</comment>
<protein>
    <recommendedName>
        <fullName evidence="6">TVP38/TMEM64 family membrane protein</fullName>
    </recommendedName>
</protein>
<comment type="caution">
    <text evidence="8">The sequence shown here is derived from an EMBL/GenBank/DDBJ whole genome shotgun (WGS) entry which is preliminary data.</text>
</comment>
<accession>A0A090ZEY1</accession>
<dbReference type="GeneID" id="77006882"/>
<evidence type="ECO:0000256" key="6">
    <source>
        <dbReference type="RuleBase" id="RU366058"/>
    </source>
</evidence>
<dbReference type="Proteomes" id="UP000029278">
    <property type="component" value="Unassembled WGS sequence"/>
</dbReference>
<feature type="transmembrane region" description="Helical" evidence="6">
    <location>
        <begin position="52"/>
        <end position="81"/>
    </location>
</feature>
<keyword evidence="4 6" id="KW-1133">Transmembrane helix</keyword>
<dbReference type="EMBL" id="JMQA01000024">
    <property type="protein sequence ID" value="KFN09182.1"/>
    <property type="molecule type" value="Genomic_DNA"/>
</dbReference>
<gene>
    <name evidence="8" type="ORF">DJ90_2693</name>
</gene>
<keyword evidence="3 6" id="KW-0812">Transmembrane</keyword>
<comment type="caution">
    <text evidence="6">Lacks conserved residue(s) required for the propagation of feature annotation.</text>
</comment>
<evidence type="ECO:0000256" key="5">
    <source>
        <dbReference type="ARBA" id="ARBA00023136"/>
    </source>
</evidence>
<evidence type="ECO:0000256" key="1">
    <source>
        <dbReference type="ARBA" id="ARBA00004651"/>
    </source>
</evidence>
<reference evidence="8 9" key="1">
    <citation type="submission" date="2014-04" db="EMBL/GenBank/DDBJ databases">
        <authorList>
            <person name="Bishop-Lilly K.A."/>
            <person name="Broomall S.M."/>
            <person name="Chain P.S."/>
            <person name="Chertkov O."/>
            <person name="Coyne S.R."/>
            <person name="Daligault H.E."/>
            <person name="Davenport K.W."/>
            <person name="Erkkila T."/>
            <person name="Frey K.G."/>
            <person name="Gibbons H.S."/>
            <person name="Gu W."/>
            <person name="Jaissle J."/>
            <person name="Johnson S.L."/>
            <person name="Koroleva G.I."/>
            <person name="Ladner J.T."/>
            <person name="Lo C.-C."/>
            <person name="Minogue T.D."/>
            <person name="Munk C."/>
            <person name="Palacios G.F."/>
            <person name="Redden C.L."/>
            <person name="Rosenzweig C.N."/>
            <person name="Scholz M.B."/>
            <person name="Teshima H."/>
            <person name="Xu Y."/>
        </authorList>
    </citation>
    <scope>NUCLEOTIDE SEQUENCE [LARGE SCALE GENOMIC DNA]</scope>
    <source>
        <strain evidence="8 9">8244</strain>
    </source>
</reference>
<keyword evidence="5 6" id="KW-0472">Membrane</keyword>
<name>A0A090ZEY1_PAEMA</name>
<keyword evidence="2 6" id="KW-1003">Cell membrane</keyword>
<comment type="similarity">
    <text evidence="6">Belongs to the TVP38/TMEM64 family.</text>
</comment>
<evidence type="ECO:0000256" key="2">
    <source>
        <dbReference type="ARBA" id="ARBA00022475"/>
    </source>
</evidence>
<dbReference type="AlphaFoldDB" id="A0A090ZEY1"/>
<feature type="transmembrane region" description="Helical" evidence="6">
    <location>
        <begin position="20"/>
        <end position="40"/>
    </location>
</feature>
<proteinExistence type="inferred from homology"/>